<name>A0A420HYK4_9PEZI</name>
<dbReference type="GO" id="GO:0008263">
    <property type="term" value="F:pyrimidine-specific mismatch base pair DNA N-glycosylase activity"/>
    <property type="evidence" value="ECO:0007669"/>
    <property type="project" value="TreeGrafter"/>
</dbReference>
<feature type="domain" description="Uracil-DNA glycosylase-like" evidence="4">
    <location>
        <begin position="136"/>
        <end position="305"/>
    </location>
</feature>
<evidence type="ECO:0000256" key="1">
    <source>
        <dbReference type="ARBA" id="ARBA00022763"/>
    </source>
</evidence>
<dbReference type="Proteomes" id="UP000286134">
    <property type="component" value="Unassembled WGS sequence"/>
</dbReference>
<dbReference type="PANTHER" id="PTHR12159:SF9">
    <property type="entry name" value="G_T MISMATCH-SPECIFIC THYMINE DNA GLYCOSYLASE"/>
    <property type="match status" value="1"/>
</dbReference>
<dbReference type="GO" id="GO:0004844">
    <property type="term" value="F:uracil DNA N-glycosylase activity"/>
    <property type="evidence" value="ECO:0007669"/>
    <property type="project" value="TreeGrafter"/>
</dbReference>
<dbReference type="GO" id="GO:0006285">
    <property type="term" value="P:base-excision repair, AP site formation"/>
    <property type="evidence" value="ECO:0007669"/>
    <property type="project" value="InterPro"/>
</dbReference>
<evidence type="ECO:0000313" key="6">
    <source>
        <dbReference type="Proteomes" id="UP000286134"/>
    </source>
</evidence>
<dbReference type="CDD" id="cd10028">
    <property type="entry name" value="UDG-F2_TDG_MUG"/>
    <property type="match status" value="1"/>
</dbReference>
<keyword evidence="1" id="KW-0227">DNA damage</keyword>
<keyword evidence="2" id="KW-0378">Hydrolase</keyword>
<dbReference type="InterPro" id="IPR015637">
    <property type="entry name" value="MUG/TDG"/>
</dbReference>
<evidence type="ECO:0000313" key="5">
    <source>
        <dbReference type="EMBL" id="RKF62503.1"/>
    </source>
</evidence>
<organism evidence="5 6">
    <name type="scientific">Erysiphe neolycopersici</name>
    <dbReference type="NCBI Taxonomy" id="212602"/>
    <lineage>
        <taxon>Eukaryota</taxon>
        <taxon>Fungi</taxon>
        <taxon>Dikarya</taxon>
        <taxon>Ascomycota</taxon>
        <taxon>Pezizomycotina</taxon>
        <taxon>Leotiomycetes</taxon>
        <taxon>Erysiphales</taxon>
        <taxon>Erysiphaceae</taxon>
        <taxon>Erysiphe</taxon>
    </lineage>
</organism>
<dbReference type="InterPro" id="IPR005122">
    <property type="entry name" value="Uracil-DNA_glycosylase-like"/>
</dbReference>
<dbReference type="EMBL" id="MCFK01003310">
    <property type="protein sequence ID" value="RKF62503.1"/>
    <property type="molecule type" value="Genomic_DNA"/>
</dbReference>
<dbReference type="SUPFAM" id="SSF52141">
    <property type="entry name" value="Uracil-DNA glycosylase-like"/>
    <property type="match status" value="1"/>
</dbReference>
<dbReference type="Gene3D" id="3.40.470.10">
    <property type="entry name" value="Uracil-DNA glycosylase-like domain"/>
    <property type="match status" value="1"/>
</dbReference>
<dbReference type="PANTHER" id="PTHR12159">
    <property type="entry name" value="G/T AND G/U MISMATCH-SPECIFIC DNA GLYCOSYLASE"/>
    <property type="match status" value="1"/>
</dbReference>
<evidence type="ECO:0000259" key="4">
    <source>
        <dbReference type="Pfam" id="PF03167"/>
    </source>
</evidence>
<accession>A0A420HYK4</accession>
<dbReference type="AlphaFoldDB" id="A0A420HYK4"/>
<proteinExistence type="predicted"/>
<keyword evidence="3" id="KW-0234">DNA repair</keyword>
<reference evidence="5 6" key="1">
    <citation type="journal article" date="2018" name="BMC Genomics">
        <title>Comparative genome analyses reveal sequence features reflecting distinct modes of host-adaptation between dicot and monocot powdery mildew.</title>
        <authorList>
            <person name="Wu Y."/>
            <person name="Ma X."/>
            <person name="Pan Z."/>
            <person name="Kale S.D."/>
            <person name="Song Y."/>
            <person name="King H."/>
            <person name="Zhang Q."/>
            <person name="Presley C."/>
            <person name="Deng X."/>
            <person name="Wei C.I."/>
            <person name="Xiao S."/>
        </authorList>
    </citation>
    <scope>NUCLEOTIDE SEQUENCE [LARGE SCALE GENOMIC DNA]</scope>
    <source>
        <strain evidence="5">UMSG2</strain>
    </source>
</reference>
<keyword evidence="6" id="KW-1185">Reference proteome</keyword>
<gene>
    <name evidence="5" type="ORF">OnM2_033035</name>
</gene>
<dbReference type="OrthoDB" id="565731at2759"/>
<dbReference type="Pfam" id="PF03167">
    <property type="entry name" value="UDG"/>
    <property type="match status" value="1"/>
</dbReference>
<protein>
    <submittedName>
        <fullName evidence="5">G/U mismatch-specific uracil DNA glycosylase</fullName>
    </submittedName>
</protein>
<sequence length="326" mass="36905">MGDSQGDEKEENLNELQSDTKCKTTQIPSFKDFLDLSKYTYSFSNTNEHKNTKTEWKTSNHLAKQNRLNKVSRECLILSDSRSLGKRKHKKLSSSVFPNKNQCHTTIASNTSRYASSSIYASFPELRDSLAHNLICIFIGLNPGLTTSISGHAYAHPSNLFWKLLHSSGCTPRLFHPTEDAELPNLLGLGNTNIVSRPSRSSKELRRAELDAGVSALEDKIRMYKPEAVCIVGKGIWESIWRTRNGRNISKCLFHYGWQEESERMGVDKGKCSSWKGAKIFVACSTSGLAANLKLVEKETIWRELGIWVQERRKQRSKQFQDAAEL</sequence>
<evidence type="ECO:0000256" key="3">
    <source>
        <dbReference type="ARBA" id="ARBA00023204"/>
    </source>
</evidence>
<evidence type="ECO:0000256" key="2">
    <source>
        <dbReference type="ARBA" id="ARBA00022801"/>
    </source>
</evidence>
<dbReference type="STRING" id="212602.A0A420HYK4"/>
<comment type="caution">
    <text evidence="5">The sequence shown here is derived from an EMBL/GenBank/DDBJ whole genome shotgun (WGS) entry which is preliminary data.</text>
</comment>
<dbReference type="InterPro" id="IPR036895">
    <property type="entry name" value="Uracil-DNA_glycosylase-like_sf"/>
</dbReference>
<dbReference type="FunFam" id="3.40.470.10:FF:000010">
    <property type="entry name" value="G/U mismatch-specific DNA glycosylase"/>
    <property type="match status" value="1"/>
</dbReference>